<gene>
    <name evidence="2" type="ORF">ANIA_11641</name>
</gene>
<dbReference type="KEGG" id="ani:ANIA_11641"/>
<dbReference type="EMBL" id="BN001306">
    <property type="protein sequence ID" value="CBF82475.1"/>
    <property type="molecule type" value="Genomic_DNA"/>
</dbReference>
<feature type="region of interest" description="Disordered" evidence="1">
    <location>
        <begin position="1"/>
        <end position="29"/>
    </location>
</feature>
<dbReference type="Proteomes" id="UP000000560">
    <property type="component" value="Chromosome VI"/>
</dbReference>
<dbReference type="HOGENOM" id="CLU_2497887_0_0_1"/>
<evidence type="ECO:0000256" key="1">
    <source>
        <dbReference type="SAM" id="MobiDB-lite"/>
    </source>
</evidence>
<sequence>MHERHSQISKSVPAIEPITIPAMAPPEREPEQLQLVSEFDWRGERWCEVDEDEDEATREEISEGSETGCGRGIGAWMFSFIEGYGY</sequence>
<organism evidence="2 3">
    <name type="scientific">Emericella nidulans (strain FGSC A4 / ATCC 38163 / CBS 112.46 / NRRL 194 / M139)</name>
    <name type="common">Aspergillus nidulans</name>
    <dbReference type="NCBI Taxonomy" id="227321"/>
    <lineage>
        <taxon>Eukaryota</taxon>
        <taxon>Fungi</taxon>
        <taxon>Dikarya</taxon>
        <taxon>Ascomycota</taxon>
        <taxon>Pezizomycotina</taxon>
        <taxon>Eurotiomycetes</taxon>
        <taxon>Eurotiomycetidae</taxon>
        <taxon>Eurotiales</taxon>
        <taxon>Aspergillaceae</taxon>
        <taxon>Aspergillus</taxon>
        <taxon>Aspergillus subgen. Nidulantes</taxon>
    </lineage>
</organism>
<dbReference type="RefSeq" id="XP_050468337.1">
    <property type="nucleotide sequence ID" value="XM_050612412.1"/>
</dbReference>
<dbReference type="AlphaFoldDB" id="C8VK63"/>
<accession>C8VK63</accession>
<evidence type="ECO:0000313" key="2">
    <source>
        <dbReference type="EMBL" id="CBF82475.1"/>
    </source>
</evidence>
<dbReference type="VEuPathDB" id="FungiDB:AN11641"/>
<protein>
    <submittedName>
        <fullName evidence="2">Uncharacterized protein</fullName>
    </submittedName>
</protein>
<name>C8VK63_EMENI</name>
<reference evidence="3" key="1">
    <citation type="journal article" date="2005" name="Nature">
        <title>Sequencing of Aspergillus nidulans and comparative analysis with A. fumigatus and A. oryzae.</title>
        <authorList>
            <person name="Galagan J.E."/>
            <person name="Calvo S.E."/>
            <person name="Cuomo C."/>
            <person name="Ma L.J."/>
            <person name="Wortman J.R."/>
            <person name="Batzoglou S."/>
            <person name="Lee S.I."/>
            <person name="Basturkmen M."/>
            <person name="Spevak C.C."/>
            <person name="Clutterbuck J."/>
            <person name="Kapitonov V."/>
            <person name="Jurka J."/>
            <person name="Scazzocchio C."/>
            <person name="Farman M."/>
            <person name="Butler J."/>
            <person name="Purcell S."/>
            <person name="Harris S."/>
            <person name="Braus G.H."/>
            <person name="Draht O."/>
            <person name="Busch S."/>
            <person name="D'Enfert C."/>
            <person name="Bouchier C."/>
            <person name="Goldman G.H."/>
            <person name="Bell-Pedersen D."/>
            <person name="Griffiths-Jones S."/>
            <person name="Doonan J.H."/>
            <person name="Yu J."/>
            <person name="Vienken K."/>
            <person name="Pain A."/>
            <person name="Freitag M."/>
            <person name="Selker E.U."/>
            <person name="Archer D.B."/>
            <person name="Penalva M.A."/>
            <person name="Oakley B.R."/>
            <person name="Momany M."/>
            <person name="Tanaka T."/>
            <person name="Kumagai T."/>
            <person name="Asai K."/>
            <person name="Machida M."/>
            <person name="Nierman W.C."/>
            <person name="Denning D.W."/>
            <person name="Caddick M."/>
            <person name="Hynes M."/>
            <person name="Paoletti M."/>
            <person name="Fischer R."/>
            <person name="Miller B."/>
            <person name="Dyer P."/>
            <person name="Sachs M.S."/>
            <person name="Osmani S.A."/>
            <person name="Birren B.W."/>
        </authorList>
    </citation>
    <scope>NUCLEOTIDE SEQUENCE [LARGE SCALE GENOMIC DNA]</scope>
    <source>
        <strain evidence="3">FGSC A4 / ATCC 38163 / CBS 112.46 / NRRL 194 / M139</strain>
    </source>
</reference>
<reference evidence="3" key="2">
    <citation type="journal article" date="2009" name="Fungal Genet. Biol.">
        <title>The 2008 update of the Aspergillus nidulans genome annotation: a community effort.</title>
        <authorList>
            <person name="Wortman J.R."/>
            <person name="Gilsenan J.M."/>
            <person name="Joardar V."/>
            <person name="Deegan J."/>
            <person name="Clutterbuck J."/>
            <person name="Andersen M.R."/>
            <person name="Archer D."/>
            <person name="Bencina M."/>
            <person name="Braus G."/>
            <person name="Coutinho P."/>
            <person name="von Dohren H."/>
            <person name="Doonan J."/>
            <person name="Driessen A.J."/>
            <person name="Durek P."/>
            <person name="Espeso E."/>
            <person name="Fekete E."/>
            <person name="Flipphi M."/>
            <person name="Estrada C.G."/>
            <person name="Geysens S."/>
            <person name="Goldman G."/>
            <person name="de Groot P.W."/>
            <person name="Hansen K."/>
            <person name="Harris S.D."/>
            <person name="Heinekamp T."/>
            <person name="Helmstaedt K."/>
            <person name="Henrissat B."/>
            <person name="Hofmann G."/>
            <person name="Homan T."/>
            <person name="Horio T."/>
            <person name="Horiuchi H."/>
            <person name="James S."/>
            <person name="Jones M."/>
            <person name="Karaffa L."/>
            <person name="Karanyi Z."/>
            <person name="Kato M."/>
            <person name="Keller N."/>
            <person name="Kelly D.E."/>
            <person name="Kiel J.A."/>
            <person name="Kim J.M."/>
            <person name="van der Klei I.J."/>
            <person name="Klis F.M."/>
            <person name="Kovalchuk A."/>
            <person name="Krasevec N."/>
            <person name="Kubicek C.P."/>
            <person name="Liu B."/>
            <person name="Maccabe A."/>
            <person name="Meyer V."/>
            <person name="Mirabito P."/>
            <person name="Miskei M."/>
            <person name="Mos M."/>
            <person name="Mullins J."/>
            <person name="Nelson D.R."/>
            <person name="Nielsen J."/>
            <person name="Oakley B.R."/>
            <person name="Osmani S.A."/>
            <person name="Pakula T."/>
            <person name="Paszewski A."/>
            <person name="Paulsen I."/>
            <person name="Pilsyk S."/>
            <person name="Pocsi I."/>
            <person name="Punt P.J."/>
            <person name="Ram A.F."/>
            <person name="Ren Q."/>
            <person name="Robellet X."/>
            <person name="Robson G."/>
            <person name="Seiboth B."/>
            <person name="van Solingen P."/>
            <person name="Specht T."/>
            <person name="Sun J."/>
            <person name="Taheri-Talesh N."/>
            <person name="Takeshita N."/>
            <person name="Ussery D."/>
            <person name="vanKuyk P.A."/>
            <person name="Visser H."/>
            <person name="van de Vondervoort P.J."/>
            <person name="de Vries R.P."/>
            <person name="Walton J."/>
            <person name="Xiang X."/>
            <person name="Xiong Y."/>
            <person name="Zeng A.P."/>
            <person name="Brandt B.W."/>
            <person name="Cornell M.J."/>
            <person name="van den Hondel C.A."/>
            <person name="Visser J."/>
            <person name="Oliver S.G."/>
            <person name="Turner G."/>
        </authorList>
    </citation>
    <scope>GENOME REANNOTATION</scope>
    <source>
        <strain evidence="3">FGSC A4 / ATCC 38163 / CBS 112.46 / NRRL 194 / M139</strain>
    </source>
</reference>
<dbReference type="GeneID" id="74897194"/>
<dbReference type="InParanoid" id="C8VK63"/>
<dbReference type="OrthoDB" id="10498128at2759"/>
<evidence type="ECO:0000313" key="3">
    <source>
        <dbReference type="Proteomes" id="UP000000560"/>
    </source>
</evidence>
<proteinExistence type="predicted"/>
<keyword evidence="3" id="KW-1185">Reference proteome</keyword>